<organism evidence="1 2">
    <name type="scientific">Coemansia linderi</name>
    <dbReference type="NCBI Taxonomy" id="2663919"/>
    <lineage>
        <taxon>Eukaryota</taxon>
        <taxon>Fungi</taxon>
        <taxon>Fungi incertae sedis</taxon>
        <taxon>Zoopagomycota</taxon>
        <taxon>Kickxellomycotina</taxon>
        <taxon>Kickxellomycetes</taxon>
        <taxon>Kickxellales</taxon>
        <taxon>Kickxellaceae</taxon>
        <taxon>Coemansia</taxon>
    </lineage>
</organism>
<accession>A0ACC1KKQ5</accession>
<sequence>MFSVARKVVAQRFATRAYAARAVYVANLNPATDEIKIRELFGKYGNIIGMRFGEGNNSYKYAHVYFGAGEVPKSDTNVFMYTRDHQATPEEVLEVETSVQRAVEENQSITVDDNVLVVRSALYRVADDKKPIRMDGGARMVNTNSAQDTNAFNRGYFAGYRKGVEDGHRMAKEPSGSTSS</sequence>
<comment type="caution">
    <text evidence="1">The sequence shown here is derived from an EMBL/GenBank/DDBJ whole genome shotgun (WGS) entry which is preliminary data.</text>
</comment>
<evidence type="ECO:0000313" key="2">
    <source>
        <dbReference type="Proteomes" id="UP001140066"/>
    </source>
</evidence>
<gene>
    <name evidence="1" type="ORF">GGI18_001080</name>
</gene>
<proteinExistence type="predicted"/>
<dbReference type="EMBL" id="JANBUK010000136">
    <property type="protein sequence ID" value="KAJ2791513.1"/>
    <property type="molecule type" value="Genomic_DNA"/>
</dbReference>
<keyword evidence="2" id="KW-1185">Reference proteome</keyword>
<dbReference type="Proteomes" id="UP001140066">
    <property type="component" value="Unassembled WGS sequence"/>
</dbReference>
<protein>
    <submittedName>
        <fullName evidence="1">Uncharacterized protein</fullName>
    </submittedName>
</protein>
<reference evidence="1" key="1">
    <citation type="submission" date="2022-07" db="EMBL/GenBank/DDBJ databases">
        <title>Phylogenomic reconstructions and comparative analyses of Kickxellomycotina fungi.</title>
        <authorList>
            <person name="Reynolds N.K."/>
            <person name="Stajich J.E."/>
            <person name="Barry K."/>
            <person name="Grigoriev I.V."/>
            <person name="Crous P."/>
            <person name="Smith M.E."/>
        </authorList>
    </citation>
    <scope>NUCLEOTIDE SEQUENCE</scope>
    <source>
        <strain evidence="1">BCRC 34191</strain>
    </source>
</reference>
<evidence type="ECO:0000313" key="1">
    <source>
        <dbReference type="EMBL" id="KAJ2791513.1"/>
    </source>
</evidence>
<name>A0ACC1KKQ5_9FUNG</name>